<evidence type="ECO:0000313" key="2">
    <source>
        <dbReference type="EMBL" id="AXJ12532.1"/>
    </source>
</evidence>
<dbReference type="Proteomes" id="UP000255411">
    <property type="component" value="Chromosome"/>
</dbReference>
<sequence>MVMNKEEKIKKFTVYVMENHKGIIPGKILDCMVGSMEKLGWDSTRYDEVMKFWLEGQPYESMVRRRNRLSNLLPK</sequence>
<evidence type="ECO:0000313" key="1">
    <source>
        <dbReference type="EMBL" id="AXJ12492.1"/>
    </source>
</evidence>
<dbReference type="EMBL" id="CP022601">
    <property type="protein sequence ID" value="AXJ12492.1"/>
    <property type="molecule type" value="Genomic_DNA"/>
</dbReference>
<evidence type="ECO:0000313" key="3">
    <source>
        <dbReference type="Proteomes" id="UP000255411"/>
    </source>
</evidence>
<proteinExistence type="predicted"/>
<dbReference type="AlphaFoldDB" id="A0A345VIE0"/>
<protein>
    <submittedName>
        <fullName evidence="1">Uncharacterized protein</fullName>
    </submittedName>
</protein>
<gene>
    <name evidence="1" type="ORF">Sp14A_05620</name>
    <name evidence="2" type="ORF">Sp14A_06020</name>
</gene>
<accession>A0A345VIE0</accession>
<name>A0A345VIE0_9STRE</name>
<dbReference type="EMBL" id="CP022601">
    <property type="protein sequence ID" value="AXJ12532.1"/>
    <property type="molecule type" value="Genomic_DNA"/>
</dbReference>
<organism evidence="1 3">
    <name type="scientific">Streptococcus pluranimalium</name>
    <dbReference type="NCBI Taxonomy" id="82348"/>
    <lineage>
        <taxon>Bacteria</taxon>
        <taxon>Bacillati</taxon>
        <taxon>Bacillota</taxon>
        <taxon>Bacilli</taxon>
        <taxon>Lactobacillales</taxon>
        <taxon>Streptococcaceae</taxon>
        <taxon>Streptococcus</taxon>
    </lineage>
</organism>
<reference evidence="1 3" key="1">
    <citation type="submission" date="2017-07" db="EMBL/GenBank/DDBJ databases">
        <title>Streptococcus pluranimalium as cause of bovine abortion.</title>
        <authorList>
            <person name="Rodriguez Campos S."/>
            <person name="Gobeli Brawand S."/>
            <person name="Brodard I."/>
            <person name="Rychener L."/>
            <person name="Perreten V."/>
        </authorList>
    </citation>
    <scope>NUCLEOTIDE SEQUENCE [LARGE SCALE GENOMIC DNA]</scope>
    <source>
        <strain evidence="1 3">14A0014</strain>
    </source>
</reference>